<evidence type="ECO:0000256" key="1">
    <source>
        <dbReference type="ARBA" id="ARBA00004123"/>
    </source>
</evidence>
<dbReference type="CDD" id="cd00067">
    <property type="entry name" value="GAL4"/>
    <property type="match status" value="1"/>
</dbReference>
<evidence type="ECO:0000256" key="4">
    <source>
        <dbReference type="ARBA" id="ARBA00023125"/>
    </source>
</evidence>
<accession>A0A316VG76</accession>
<evidence type="ECO:0000256" key="7">
    <source>
        <dbReference type="SAM" id="MobiDB-lite"/>
    </source>
</evidence>
<dbReference type="STRING" id="1280837.A0A316VG76"/>
<dbReference type="InterPro" id="IPR051089">
    <property type="entry name" value="prtT"/>
</dbReference>
<keyword evidence="5" id="KW-0804">Transcription</keyword>
<dbReference type="RefSeq" id="XP_025356626.1">
    <property type="nucleotide sequence ID" value="XM_025496083.1"/>
</dbReference>
<evidence type="ECO:0000256" key="6">
    <source>
        <dbReference type="ARBA" id="ARBA00023242"/>
    </source>
</evidence>
<dbReference type="InParanoid" id="A0A316VG76"/>
<name>A0A316VG76_9BASI</name>
<dbReference type="GO" id="GO:0006351">
    <property type="term" value="P:DNA-templated transcription"/>
    <property type="evidence" value="ECO:0007669"/>
    <property type="project" value="InterPro"/>
</dbReference>
<comment type="subcellular location">
    <subcellularLocation>
        <location evidence="1">Nucleus</location>
    </subcellularLocation>
</comment>
<feature type="compositionally biased region" description="Polar residues" evidence="7">
    <location>
        <begin position="621"/>
        <end position="644"/>
    </location>
</feature>
<dbReference type="InterPro" id="IPR007219">
    <property type="entry name" value="XnlR_reg_dom"/>
</dbReference>
<proteinExistence type="predicted"/>
<dbReference type="PROSITE" id="PS50048">
    <property type="entry name" value="ZN2_CY6_FUNGAL_2"/>
    <property type="match status" value="1"/>
</dbReference>
<dbReference type="GO" id="GO:0000976">
    <property type="term" value="F:transcription cis-regulatory region binding"/>
    <property type="evidence" value="ECO:0007669"/>
    <property type="project" value="TreeGrafter"/>
</dbReference>
<feature type="non-terminal residue" evidence="9">
    <location>
        <position position="1"/>
    </location>
</feature>
<dbReference type="GO" id="GO:0000981">
    <property type="term" value="F:DNA-binding transcription factor activity, RNA polymerase II-specific"/>
    <property type="evidence" value="ECO:0007669"/>
    <property type="project" value="InterPro"/>
</dbReference>
<dbReference type="SUPFAM" id="SSF57701">
    <property type="entry name" value="Zn2/Cys6 DNA-binding domain"/>
    <property type="match status" value="1"/>
</dbReference>
<feature type="non-terminal residue" evidence="9">
    <location>
        <position position="707"/>
    </location>
</feature>
<dbReference type="CDD" id="cd12148">
    <property type="entry name" value="fungal_TF_MHR"/>
    <property type="match status" value="1"/>
</dbReference>
<keyword evidence="10" id="KW-1185">Reference proteome</keyword>
<reference evidence="9 10" key="1">
    <citation type="journal article" date="2018" name="Mol. Biol. Evol.">
        <title>Broad Genomic Sampling Reveals a Smut Pathogenic Ancestry of the Fungal Clade Ustilaginomycotina.</title>
        <authorList>
            <person name="Kijpornyongpan T."/>
            <person name="Mondo S.J."/>
            <person name="Barry K."/>
            <person name="Sandor L."/>
            <person name="Lee J."/>
            <person name="Lipzen A."/>
            <person name="Pangilinan J."/>
            <person name="LaButti K."/>
            <person name="Hainaut M."/>
            <person name="Henrissat B."/>
            <person name="Grigoriev I.V."/>
            <person name="Spatafora J.W."/>
            <person name="Aime M.C."/>
        </authorList>
    </citation>
    <scope>NUCLEOTIDE SEQUENCE [LARGE SCALE GENOMIC DNA]</scope>
    <source>
        <strain evidence="9 10">MCA 3882</strain>
    </source>
</reference>
<dbReference type="OrthoDB" id="3429912at2759"/>
<dbReference type="InterPro" id="IPR036864">
    <property type="entry name" value="Zn2-C6_fun-type_DNA-bd_sf"/>
</dbReference>
<dbReference type="GO" id="GO:0008270">
    <property type="term" value="F:zinc ion binding"/>
    <property type="evidence" value="ECO:0007669"/>
    <property type="project" value="InterPro"/>
</dbReference>
<feature type="domain" description="Zn(2)-C6 fungal-type" evidence="8">
    <location>
        <begin position="13"/>
        <end position="45"/>
    </location>
</feature>
<evidence type="ECO:0000256" key="2">
    <source>
        <dbReference type="ARBA" id="ARBA00022723"/>
    </source>
</evidence>
<dbReference type="PANTHER" id="PTHR31845">
    <property type="entry name" value="FINGER DOMAIN PROTEIN, PUTATIVE-RELATED"/>
    <property type="match status" value="1"/>
</dbReference>
<dbReference type="SMART" id="SM00066">
    <property type="entry name" value="GAL4"/>
    <property type="match status" value="1"/>
</dbReference>
<evidence type="ECO:0000313" key="10">
    <source>
        <dbReference type="Proteomes" id="UP000245771"/>
    </source>
</evidence>
<feature type="region of interest" description="Disordered" evidence="7">
    <location>
        <begin position="117"/>
        <end position="137"/>
    </location>
</feature>
<dbReference type="Gene3D" id="4.10.240.10">
    <property type="entry name" value="Zn(2)-C6 fungal-type DNA-binding domain"/>
    <property type="match status" value="1"/>
</dbReference>
<dbReference type="GeneID" id="37017864"/>
<dbReference type="PANTHER" id="PTHR31845:SF19">
    <property type="entry name" value="TRANSCRIPTION FACTOR DOMAIN-CONTAINING PROTEIN"/>
    <property type="match status" value="1"/>
</dbReference>
<dbReference type="EMBL" id="KZ819603">
    <property type="protein sequence ID" value="PWN36324.1"/>
    <property type="molecule type" value="Genomic_DNA"/>
</dbReference>
<evidence type="ECO:0000259" key="8">
    <source>
        <dbReference type="PROSITE" id="PS50048"/>
    </source>
</evidence>
<feature type="region of interest" description="Disordered" evidence="7">
    <location>
        <begin position="603"/>
        <end position="644"/>
    </location>
</feature>
<protein>
    <recommendedName>
        <fullName evidence="8">Zn(2)-C6 fungal-type domain-containing protein</fullName>
    </recommendedName>
</protein>
<keyword evidence="4" id="KW-0238">DNA-binding</keyword>
<keyword evidence="3" id="KW-0805">Transcription regulation</keyword>
<keyword evidence="6" id="KW-0539">Nucleus</keyword>
<evidence type="ECO:0000313" key="9">
    <source>
        <dbReference type="EMBL" id="PWN36324.1"/>
    </source>
</evidence>
<organism evidence="9 10">
    <name type="scientific">Meira miltonrushii</name>
    <dbReference type="NCBI Taxonomy" id="1280837"/>
    <lineage>
        <taxon>Eukaryota</taxon>
        <taxon>Fungi</taxon>
        <taxon>Dikarya</taxon>
        <taxon>Basidiomycota</taxon>
        <taxon>Ustilaginomycotina</taxon>
        <taxon>Exobasidiomycetes</taxon>
        <taxon>Exobasidiales</taxon>
        <taxon>Brachybasidiaceae</taxon>
        <taxon>Meira</taxon>
    </lineage>
</organism>
<dbReference type="GO" id="GO:0005634">
    <property type="term" value="C:nucleus"/>
    <property type="evidence" value="ECO:0007669"/>
    <property type="project" value="UniProtKB-SubCell"/>
</dbReference>
<dbReference type="AlphaFoldDB" id="A0A316VG76"/>
<dbReference type="PROSITE" id="PS00463">
    <property type="entry name" value="ZN2_CY6_FUNGAL_1"/>
    <property type="match status" value="1"/>
</dbReference>
<keyword evidence="2" id="KW-0479">Metal-binding</keyword>
<evidence type="ECO:0000256" key="3">
    <source>
        <dbReference type="ARBA" id="ARBA00023015"/>
    </source>
</evidence>
<dbReference type="SMART" id="SM00906">
    <property type="entry name" value="Fungal_trans"/>
    <property type="match status" value="1"/>
</dbReference>
<gene>
    <name evidence="9" type="ORF">FA14DRAFT_114933</name>
</gene>
<evidence type="ECO:0000256" key="5">
    <source>
        <dbReference type="ARBA" id="ARBA00023163"/>
    </source>
</evidence>
<dbReference type="Pfam" id="PF00172">
    <property type="entry name" value="Zn_clus"/>
    <property type="match status" value="1"/>
</dbReference>
<dbReference type="Proteomes" id="UP000245771">
    <property type="component" value="Unassembled WGS sequence"/>
</dbReference>
<sequence length="707" mass="79082">DAKKPKPTRGAKACKNCRRLKMRCVGAESGPPCDRCKNTNHECIFEESNRGKKSGKYQRTEAMAASLRKMEATMSSLIQSLKDPSKAFSASAGIMTRSPTPEGGVMAGGARFVEPELPQRKQRASSPRLHSLPDNTLNPLGLLAEATSSARSEAGREKVETPKVGVASETYFKPGPMTILPLRKIVIERELAPDLLTQGIVTSEEVLELFQVFFHNCSQHVVLFDPDWHTPTMVCGRSPFLFTVICTIASKYYKKRPDLHQQCLEVVRKCAYVVMSRGFKSVEIVQGFLLLSVWQTPSQRFEEDKTWLFSGVAIRMATDLNLHRKSMASIPNTTDSEDPAVLEREREIINRERTWLFCFCVDRSISGQMGKPWTIREDWIIRNSRHWGMQRLSKLYDMGLSALVELLRISTRQFDFLFSSTTTVSGLNTEIDYNTTLRIFNEQLNEWHDLWQALPSIDADHDRRTMHFITKQAPLRYNYAVLLLNSFGLQHAMDFPKRSGMDKGIYLSKCLEAAKKVVQAACEGMRPVLSYAPDTHFIILAYACVFLLKLTRPAFSAFVDEDEIINIVTTCADTLEEVSMDPTHMPMLYATFLRALLQSRQERSTRSGATTPYKSGAASPIDSTGQDDAAISSNGPNPENIANSLQGMSNAQDIQNADQAFINGQSIHSNPALRADHIDQLLNESFWSTLLPPGFGGPLDGLANGMV</sequence>
<dbReference type="Pfam" id="PF04082">
    <property type="entry name" value="Fungal_trans"/>
    <property type="match status" value="1"/>
</dbReference>
<dbReference type="InterPro" id="IPR001138">
    <property type="entry name" value="Zn2Cys6_DnaBD"/>
</dbReference>